<keyword evidence="2" id="KW-0732">Signal</keyword>
<gene>
    <name evidence="4" type="ORF">C8A01DRAFT_48561</name>
</gene>
<organism evidence="4 5">
    <name type="scientific">Parachaetomium inaequale</name>
    <dbReference type="NCBI Taxonomy" id="2588326"/>
    <lineage>
        <taxon>Eukaryota</taxon>
        <taxon>Fungi</taxon>
        <taxon>Dikarya</taxon>
        <taxon>Ascomycota</taxon>
        <taxon>Pezizomycotina</taxon>
        <taxon>Sordariomycetes</taxon>
        <taxon>Sordariomycetidae</taxon>
        <taxon>Sordariales</taxon>
        <taxon>Chaetomiaceae</taxon>
        <taxon>Parachaetomium</taxon>
    </lineage>
</organism>
<evidence type="ECO:0000259" key="3">
    <source>
        <dbReference type="Pfam" id="PF00024"/>
    </source>
</evidence>
<name>A0AAN6SPF4_9PEZI</name>
<dbReference type="EMBL" id="MU854451">
    <property type="protein sequence ID" value="KAK4035234.1"/>
    <property type="molecule type" value="Genomic_DNA"/>
</dbReference>
<evidence type="ECO:0000256" key="1">
    <source>
        <dbReference type="SAM" id="MobiDB-lite"/>
    </source>
</evidence>
<feature type="chain" id="PRO_5042976836" description="Apple domain-containing protein" evidence="2">
    <location>
        <begin position="18"/>
        <end position="138"/>
    </location>
</feature>
<accession>A0AAN6SPF4</accession>
<dbReference type="Proteomes" id="UP001303115">
    <property type="component" value="Unassembled WGS sequence"/>
</dbReference>
<dbReference type="SUPFAM" id="SSF57414">
    <property type="entry name" value="Hairpin loop containing domain-like"/>
    <property type="match status" value="1"/>
</dbReference>
<reference evidence="5" key="1">
    <citation type="journal article" date="2023" name="Mol. Phylogenet. Evol.">
        <title>Genome-scale phylogeny and comparative genomics of the fungal order Sordariales.</title>
        <authorList>
            <person name="Hensen N."/>
            <person name="Bonometti L."/>
            <person name="Westerberg I."/>
            <person name="Brannstrom I.O."/>
            <person name="Guillou S."/>
            <person name="Cros-Aarteil S."/>
            <person name="Calhoun S."/>
            <person name="Haridas S."/>
            <person name="Kuo A."/>
            <person name="Mondo S."/>
            <person name="Pangilinan J."/>
            <person name="Riley R."/>
            <person name="LaButti K."/>
            <person name="Andreopoulos B."/>
            <person name="Lipzen A."/>
            <person name="Chen C."/>
            <person name="Yan M."/>
            <person name="Daum C."/>
            <person name="Ng V."/>
            <person name="Clum A."/>
            <person name="Steindorff A."/>
            <person name="Ohm R.A."/>
            <person name="Martin F."/>
            <person name="Silar P."/>
            <person name="Natvig D.O."/>
            <person name="Lalanne C."/>
            <person name="Gautier V."/>
            <person name="Ament-Velasquez S.L."/>
            <person name="Kruys A."/>
            <person name="Hutchinson M.I."/>
            <person name="Powell A.J."/>
            <person name="Barry K."/>
            <person name="Miller A.N."/>
            <person name="Grigoriev I.V."/>
            <person name="Debuchy R."/>
            <person name="Gladieux P."/>
            <person name="Hiltunen Thoren M."/>
            <person name="Johannesson H."/>
        </authorList>
    </citation>
    <scope>NUCLEOTIDE SEQUENCE [LARGE SCALE GENOMIC DNA]</scope>
    <source>
        <strain evidence="5">CBS 284.82</strain>
    </source>
</reference>
<feature type="region of interest" description="Disordered" evidence="1">
    <location>
        <begin position="79"/>
        <end position="103"/>
    </location>
</feature>
<protein>
    <recommendedName>
        <fullName evidence="3">Apple domain-containing protein</fullName>
    </recommendedName>
</protein>
<feature type="domain" description="Apple" evidence="3">
    <location>
        <begin position="20"/>
        <end position="65"/>
    </location>
</feature>
<evidence type="ECO:0000313" key="5">
    <source>
        <dbReference type="Proteomes" id="UP001303115"/>
    </source>
</evidence>
<evidence type="ECO:0000256" key="2">
    <source>
        <dbReference type="SAM" id="SignalP"/>
    </source>
</evidence>
<sequence>MKSLLLAALALAGSASAYPRFQKYEECVSYCDNDPTCQSAFFDTISGDCQYHACIQGQTPPDRFKGYIKSGATEYCPGTSPTASSTAATRTPTAATTSTSGLASSATETSGALARWAVLGGEGVPAAAAVWVVMGVLG</sequence>
<evidence type="ECO:0000313" key="4">
    <source>
        <dbReference type="EMBL" id="KAK4035234.1"/>
    </source>
</evidence>
<dbReference type="AlphaFoldDB" id="A0AAN6SPF4"/>
<dbReference type="InterPro" id="IPR003609">
    <property type="entry name" value="Pan_app"/>
</dbReference>
<proteinExistence type="predicted"/>
<feature type="signal peptide" evidence="2">
    <location>
        <begin position="1"/>
        <end position="17"/>
    </location>
</feature>
<comment type="caution">
    <text evidence="4">The sequence shown here is derived from an EMBL/GenBank/DDBJ whole genome shotgun (WGS) entry which is preliminary data.</text>
</comment>
<dbReference type="Pfam" id="PF00024">
    <property type="entry name" value="PAN_1"/>
    <property type="match status" value="1"/>
</dbReference>
<keyword evidence="5" id="KW-1185">Reference proteome</keyword>